<evidence type="ECO:0000259" key="10">
    <source>
        <dbReference type="Pfam" id="PF13614"/>
    </source>
</evidence>
<evidence type="ECO:0000256" key="7">
    <source>
        <dbReference type="ARBA" id="ARBA00023137"/>
    </source>
</evidence>
<protein>
    <recommendedName>
        <fullName evidence="2">non-specific protein-tyrosine kinase</fullName>
        <ecNumber evidence="2">2.7.10.2</ecNumber>
    </recommendedName>
</protein>
<evidence type="ECO:0000313" key="12">
    <source>
        <dbReference type="Proteomes" id="UP001225378"/>
    </source>
</evidence>
<dbReference type="InterPro" id="IPR025669">
    <property type="entry name" value="AAA_dom"/>
</dbReference>
<dbReference type="NCBIfam" id="TIGR03018">
    <property type="entry name" value="pepcterm_TyrKin"/>
    <property type="match status" value="1"/>
</dbReference>
<feature type="region of interest" description="Disordered" evidence="9">
    <location>
        <begin position="1"/>
        <end position="35"/>
    </location>
</feature>
<evidence type="ECO:0000256" key="1">
    <source>
        <dbReference type="ARBA" id="ARBA00007316"/>
    </source>
</evidence>
<dbReference type="KEGG" id="mech:Q9L42_010720"/>
<comment type="similarity">
    <text evidence="1">Belongs to the CpsD/CapB family.</text>
</comment>
<keyword evidence="4" id="KW-0547">Nucleotide-binding</keyword>
<proteinExistence type="inferred from homology"/>
<dbReference type="GO" id="GO:0005524">
    <property type="term" value="F:ATP binding"/>
    <property type="evidence" value="ECO:0007669"/>
    <property type="project" value="UniProtKB-KW"/>
</dbReference>
<dbReference type="AlphaFoldDB" id="A0AAU7NPF8"/>
<evidence type="ECO:0000256" key="8">
    <source>
        <dbReference type="ARBA" id="ARBA00051245"/>
    </source>
</evidence>
<feature type="domain" description="AAA" evidence="10">
    <location>
        <begin position="102"/>
        <end position="242"/>
    </location>
</feature>
<dbReference type="RefSeq" id="WP_349431045.1">
    <property type="nucleotide sequence ID" value="NZ_CP157743.1"/>
</dbReference>
<dbReference type="InterPro" id="IPR027417">
    <property type="entry name" value="P-loop_NTPase"/>
</dbReference>
<accession>A0AAU7NPF8</accession>
<dbReference type="PANTHER" id="PTHR32309">
    <property type="entry name" value="TYROSINE-PROTEIN KINASE"/>
    <property type="match status" value="1"/>
</dbReference>
<keyword evidence="7" id="KW-0829">Tyrosine-protein kinase</keyword>
<evidence type="ECO:0000256" key="9">
    <source>
        <dbReference type="SAM" id="MobiDB-lite"/>
    </source>
</evidence>
<comment type="catalytic activity">
    <reaction evidence="8">
        <text>L-tyrosyl-[protein] + ATP = O-phospho-L-tyrosyl-[protein] + ADP + H(+)</text>
        <dbReference type="Rhea" id="RHEA:10596"/>
        <dbReference type="Rhea" id="RHEA-COMP:10136"/>
        <dbReference type="Rhea" id="RHEA-COMP:20101"/>
        <dbReference type="ChEBI" id="CHEBI:15378"/>
        <dbReference type="ChEBI" id="CHEBI:30616"/>
        <dbReference type="ChEBI" id="CHEBI:46858"/>
        <dbReference type="ChEBI" id="CHEBI:61978"/>
        <dbReference type="ChEBI" id="CHEBI:456216"/>
        <dbReference type="EC" id="2.7.10.2"/>
    </reaction>
</comment>
<keyword evidence="3" id="KW-0808">Transferase</keyword>
<organism evidence="11 12">
    <name type="scientific">Methylomarinum roseum</name>
    <dbReference type="NCBI Taxonomy" id="3067653"/>
    <lineage>
        <taxon>Bacteria</taxon>
        <taxon>Pseudomonadati</taxon>
        <taxon>Pseudomonadota</taxon>
        <taxon>Gammaproteobacteria</taxon>
        <taxon>Methylococcales</taxon>
        <taxon>Methylococcaceae</taxon>
        <taxon>Methylomarinum</taxon>
    </lineage>
</organism>
<feature type="compositionally biased region" description="Basic and acidic residues" evidence="9">
    <location>
        <begin position="1"/>
        <end position="20"/>
    </location>
</feature>
<dbReference type="SUPFAM" id="SSF52540">
    <property type="entry name" value="P-loop containing nucleoside triphosphate hydrolases"/>
    <property type="match status" value="1"/>
</dbReference>
<dbReference type="CDD" id="cd05387">
    <property type="entry name" value="BY-kinase"/>
    <property type="match status" value="1"/>
</dbReference>
<keyword evidence="12" id="KW-1185">Reference proteome</keyword>
<gene>
    <name evidence="11" type="ORF">Q9L42_010720</name>
</gene>
<name>A0AAU7NPF8_9GAMM</name>
<keyword evidence="5" id="KW-0418">Kinase</keyword>
<evidence type="ECO:0000313" key="11">
    <source>
        <dbReference type="EMBL" id="XBS18848.1"/>
    </source>
</evidence>
<evidence type="ECO:0000256" key="4">
    <source>
        <dbReference type="ARBA" id="ARBA00022741"/>
    </source>
</evidence>
<sequence length="288" mass="31812">MSTIEEALKKAESQGKKPIDQDLVSSEASVEADHQDAVEVDNKKIADRQVETFDWSSLKDKGYICPDQSHSKLAEEYRSIKRPLVVNAIGARKKDIQRSNLILITSSVPGEGKTFTSINLALSISAEFDKKVLLIDADVSKPSVSKVLGIKRTPGLIEYLEGEVEDFADVILQTEINGLRIVPAGKRHKYSTELLASNKMVELAKELSERYADRIVIFDTPPLLATTQAEVLASLVGQVVLVIAAQSTPQNIVMESVKKLEDCADVVLTLLNKTERSLDTNYYGYGRY</sequence>
<dbReference type="EMBL" id="CP157743">
    <property type="protein sequence ID" value="XBS18848.1"/>
    <property type="molecule type" value="Genomic_DNA"/>
</dbReference>
<dbReference type="EC" id="2.7.10.2" evidence="2"/>
<dbReference type="PANTHER" id="PTHR32309:SF13">
    <property type="entry name" value="FERRIC ENTEROBACTIN TRANSPORT PROTEIN FEPE"/>
    <property type="match status" value="1"/>
</dbReference>
<evidence type="ECO:0000256" key="6">
    <source>
        <dbReference type="ARBA" id="ARBA00022840"/>
    </source>
</evidence>
<dbReference type="Gene3D" id="3.40.50.300">
    <property type="entry name" value="P-loop containing nucleotide triphosphate hydrolases"/>
    <property type="match status" value="1"/>
</dbReference>
<dbReference type="Proteomes" id="UP001225378">
    <property type="component" value="Chromosome"/>
</dbReference>
<keyword evidence="6" id="KW-0067">ATP-binding</keyword>
<evidence type="ECO:0000256" key="3">
    <source>
        <dbReference type="ARBA" id="ARBA00022679"/>
    </source>
</evidence>
<dbReference type="InterPro" id="IPR050445">
    <property type="entry name" value="Bact_polysacc_biosynth/exp"/>
</dbReference>
<dbReference type="InterPro" id="IPR005702">
    <property type="entry name" value="Wzc-like_C"/>
</dbReference>
<dbReference type="NCBIfam" id="TIGR01007">
    <property type="entry name" value="eps_fam"/>
    <property type="match status" value="1"/>
</dbReference>
<dbReference type="GO" id="GO:0004715">
    <property type="term" value="F:non-membrane spanning protein tyrosine kinase activity"/>
    <property type="evidence" value="ECO:0007669"/>
    <property type="project" value="UniProtKB-EC"/>
</dbReference>
<evidence type="ECO:0000256" key="2">
    <source>
        <dbReference type="ARBA" id="ARBA00011903"/>
    </source>
</evidence>
<dbReference type="Pfam" id="PF13614">
    <property type="entry name" value="AAA_31"/>
    <property type="match status" value="1"/>
</dbReference>
<evidence type="ECO:0000256" key="5">
    <source>
        <dbReference type="ARBA" id="ARBA00022777"/>
    </source>
</evidence>
<reference evidence="11 12" key="1">
    <citation type="journal article" date="2024" name="Microbiology">
        <title>Methylomarinum rosea sp. nov., a novel halophilic methanotrophic bacterium from the hypersaline Lake Elton.</title>
        <authorList>
            <person name="Suleimanov R.Z."/>
            <person name="Oshkin I.Y."/>
            <person name="Danilova O.V."/>
            <person name="Suzina N.E."/>
            <person name="Dedysh S.N."/>
        </authorList>
    </citation>
    <scope>NUCLEOTIDE SEQUENCE [LARGE SCALE GENOMIC DNA]</scope>
    <source>
        <strain evidence="11 12">Ch1-1</strain>
    </source>
</reference>
<dbReference type="GO" id="GO:0005886">
    <property type="term" value="C:plasma membrane"/>
    <property type="evidence" value="ECO:0007669"/>
    <property type="project" value="TreeGrafter"/>
</dbReference>